<keyword evidence="1" id="KW-1133">Transmembrane helix</keyword>
<dbReference type="Proteomes" id="UP000217790">
    <property type="component" value="Unassembled WGS sequence"/>
</dbReference>
<protein>
    <recommendedName>
        <fullName evidence="2">Amidohydrolase 3 domain-containing protein</fullName>
    </recommendedName>
</protein>
<proteinExistence type="predicted"/>
<dbReference type="GO" id="GO:0016810">
    <property type="term" value="F:hydrolase activity, acting on carbon-nitrogen (but not peptide) bonds"/>
    <property type="evidence" value="ECO:0007669"/>
    <property type="project" value="InterPro"/>
</dbReference>
<evidence type="ECO:0000256" key="1">
    <source>
        <dbReference type="SAM" id="Phobius"/>
    </source>
</evidence>
<dbReference type="EMBL" id="KZ293646">
    <property type="protein sequence ID" value="PBL00584.1"/>
    <property type="molecule type" value="Genomic_DNA"/>
</dbReference>
<dbReference type="AlphaFoldDB" id="A0A2H3EKN1"/>
<dbReference type="Gene3D" id="3.20.20.140">
    <property type="entry name" value="Metal-dependent hydrolases"/>
    <property type="match status" value="1"/>
</dbReference>
<dbReference type="InParanoid" id="A0A2H3EKN1"/>
<dbReference type="OrthoDB" id="3501663at2759"/>
<sequence length="610" mass="67398">MSSLDKKLVHSRIALPRRRLVTPLARVSLLLLALVFSTLLFFGDFSNPADSTTYAICSHGSNVYIVDALNSRTPCILVVGSFISDVGDLDSIQRRRKSTAPLEVKYIPDGAMIVPGISESHAHIMHYGLYRQIPLEVGRNISETVSFVENYIVSNPDIYNNMSKVIEGWGWDHTAWPESRFPTSADLDASPVIRGRSVMLRSKDGHGTWVSGRVLQEIRPLPHAVEGGVIVRDKKGKPIGKSLDRSLLGITLTTHVIGVFLDNAQDLLPIPEPTDEDYERRFSTTVQSALANGLTSIHDAKLDFRQLDFFKRKAAARKLPIRLYGMTNYDEGEEYWGNITKPQILSDDHRFSARSVKIVGDGSMRTGGAALYEPYTDNPNTNGFMRVSEATINRVIPLFLRDGWQVNVHAIGDRANGIVLDALESAFEDVDVAAMRPRLEHAQIMTKADTQRAGKIGVIASVQPTHVIDDMWYAEERIGPKRIKGLYAFRSLLNSGARITLGSDFPVETMNPLAGFYAAITRLSLDGRSPHGPGGWFPEQRLTRLEALRGMTIDPAYASFSESILGSLEPGKRADFVVLSQNIMTVPVSEIMNTTFLATVIDGIAVHGEI</sequence>
<dbReference type="OMA" id="PAIKWTI"/>
<dbReference type="Gene3D" id="2.30.40.10">
    <property type="entry name" value="Urease, subunit C, domain 1"/>
    <property type="match status" value="1"/>
</dbReference>
<keyword evidence="1" id="KW-0472">Membrane</keyword>
<accession>A0A2H3EKN1</accession>
<dbReference type="Pfam" id="PF07969">
    <property type="entry name" value="Amidohydro_3"/>
    <property type="match status" value="1"/>
</dbReference>
<dbReference type="SUPFAM" id="SSF51338">
    <property type="entry name" value="Composite domain of metallo-dependent hydrolases"/>
    <property type="match status" value="1"/>
</dbReference>
<reference evidence="4" key="1">
    <citation type="journal article" date="2017" name="Nat. Ecol. Evol.">
        <title>Genome expansion and lineage-specific genetic innovations in the forest pathogenic fungi Armillaria.</title>
        <authorList>
            <person name="Sipos G."/>
            <person name="Prasanna A.N."/>
            <person name="Walter M.C."/>
            <person name="O'Connor E."/>
            <person name="Balint B."/>
            <person name="Krizsan K."/>
            <person name="Kiss B."/>
            <person name="Hess J."/>
            <person name="Varga T."/>
            <person name="Slot J."/>
            <person name="Riley R."/>
            <person name="Boka B."/>
            <person name="Rigling D."/>
            <person name="Barry K."/>
            <person name="Lee J."/>
            <person name="Mihaltcheva S."/>
            <person name="LaButti K."/>
            <person name="Lipzen A."/>
            <person name="Waldron R."/>
            <person name="Moloney N.M."/>
            <person name="Sperisen C."/>
            <person name="Kredics L."/>
            <person name="Vagvoelgyi C."/>
            <person name="Patrignani A."/>
            <person name="Fitzpatrick D."/>
            <person name="Nagy I."/>
            <person name="Doyle S."/>
            <person name="Anderson J.B."/>
            <person name="Grigoriev I.V."/>
            <person name="Gueldener U."/>
            <person name="Muensterkoetter M."/>
            <person name="Nagy L.G."/>
        </authorList>
    </citation>
    <scope>NUCLEOTIDE SEQUENCE [LARGE SCALE GENOMIC DNA]</scope>
    <source>
        <strain evidence="4">Ar21-2</strain>
    </source>
</reference>
<dbReference type="STRING" id="47427.A0A2H3EKN1"/>
<dbReference type="CDD" id="cd01300">
    <property type="entry name" value="YtcJ_like"/>
    <property type="match status" value="1"/>
</dbReference>
<dbReference type="InterPro" id="IPR011059">
    <property type="entry name" value="Metal-dep_hydrolase_composite"/>
</dbReference>
<dbReference type="Gene3D" id="3.10.310.70">
    <property type="match status" value="1"/>
</dbReference>
<evidence type="ECO:0000259" key="2">
    <source>
        <dbReference type="Pfam" id="PF07969"/>
    </source>
</evidence>
<keyword evidence="1" id="KW-0812">Transmembrane</keyword>
<dbReference type="InterPro" id="IPR013108">
    <property type="entry name" value="Amidohydro_3"/>
</dbReference>
<dbReference type="PANTHER" id="PTHR22642">
    <property type="entry name" value="IMIDAZOLONEPROPIONASE"/>
    <property type="match status" value="1"/>
</dbReference>
<evidence type="ECO:0000313" key="4">
    <source>
        <dbReference type="Proteomes" id="UP000217790"/>
    </source>
</evidence>
<feature type="domain" description="Amidohydrolase 3" evidence="2">
    <location>
        <begin position="109"/>
        <end position="605"/>
    </location>
</feature>
<keyword evidence="4" id="KW-1185">Reference proteome</keyword>
<dbReference type="PANTHER" id="PTHR22642:SF2">
    <property type="entry name" value="PROTEIN LONG AFTER FAR-RED 3"/>
    <property type="match status" value="1"/>
</dbReference>
<gene>
    <name evidence="3" type="ORF">ARMGADRAFT_1072931</name>
</gene>
<organism evidence="3 4">
    <name type="scientific">Armillaria gallica</name>
    <name type="common">Bulbous honey fungus</name>
    <name type="synonym">Armillaria bulbosa</name>
    <dbReference type="NCBI Taxonomy" id="47427"/>
    <lineage>
        <taxon>Eukaryota</taxon>
        <taxon>Fungi</taxon>
        <taxon>Dikarya</taxon>
        <taxon>Basidiomycota</taxon>
        <taxon>Agaricomycotina</taxon>
        <taxon>Agaricomycetes</taxon>
        <taxon>Agaricomycetidae</taxon>
        <taxon>Agaricales</taxon>
        <taxon>Marasmiineae</taxon>
        <taxon>Physalacriaceae</taxon>
        <taxon>Armillaria</taxon>
    </lineage>
</organism>
<dbReference type="InterPro" id="IPR032466">
    <property type="entry name" value="Metal_Hydrolase"/>
</dbReference>
<name>A0A2H3EKN1_ARMGA</name>
<dbReference type="InterPro" id="IPR033932">
    <property type="entry name" value="YtcJ-like"/>
</dbReference>
<feature type="transmembrane region" description="Helical" evidence="1">
    <location>
        <begin position="20"/>
        <end position="42"/>
    </location>
</feature>
<evidence type="ECO:0000313" key="3">
    <source>
        <dbReference type="EMBL" id="PBL00584.1"/>
    </source>
</evidence>
<dbReference type="SUPFAM" id="SSF51556">
    <property type="entry name" value="Metallo-dependent hydrolases"/>
    <property type="match status" value="1"/>
</dbReference>